<dbReference type="Proteomes" id="UP001321486">
    <property type="component" value="Chromosome"/>
</dbReference>
<dbReference type="RefSeq" id="WP_286344432.1">
    <property type="nucleotide sequence ID" value="NZ_AP027732.1"/>
</dbReference>
<keyword evidence="1" id="KW-1133">Transmembrane helix</keyword>
<name>A0ABM8GTD0_9MICO</name>
<reference evidence="3" key="1">
    <citation type="journal article" date="2019" name="Int. J. Syst. Evol. Microbiol.">
        <title>The Global Catalogue of Microorganisms (GCM) 10K type strain sequencing project: providing services to taxonomists for standard genome sequencing and annotation.</title>
        <authorList>
            <consortium name="The Broad Institute Genomics Platform"/>
            <consortium name="The Broad Institute Genome Sequencing Center for Infectious Disease"/>
            <person name="Wu L."/>
            <person name="Ma J."/>
        </authorList>
    </citation>
    <scope>NUCLEOTIDE SEQUENCE [LARGE SCALE GENOMIC DNA]</scope>
    <source>
        <strain evidence="3">NBRC 108728</strain>
    </source>
</reference>
<organism evidence="2 3">
    <name type="scientific">Frondihabitans sucicola</name>
    <dbReference type="NCBI Taxonomy" id="1268041"/>
    <lineage>
        <taxon>Bacteria</taxon>
        <taxon>Bacillati</taxon>
        <taxon>Actinomycetota</taxon>
        <taxon>Actinomycetes</taxon>
        <taxon>Micrococcales</taxon>
        <taxon>Microbacteriaceae</taxon>
        <taxon>Frondihabitans</taxon>
    </lineage>
</organism>
<evidence type="ECO:0000313" key="2">
    <source>
        <dbReference type="EMBL" id="BDZ51736.1"/>
    </source>
</evidence>
<accession>A0ABM8GTD0</accession>
<dbReference type="EMBL" id="AP027732">
    <property type="protein sequence ID" value="BDZ51736.1"/>
    <property type="molecule type" value="Genomic_DNA"/>
</dbReference>
<evidence type="ECO:0000313" key="3">
    <source>
        <dbReference type="Proteomes" id="UP001321486"/>
    </source>
</evidence>
<sequence length="152" mass="16634">MTNQDVTLWIQAIAVVVAVGASIVALEVSRRERKNSRDIAVKDRASALSQARLMFELDALAGLLENNNRGGSTDPAESKRLGAEALTLIGLIGRDRLPRQWDRRIAHDDAGLQAKLDAPESPDNPAYIKDAIETQLAVNQVVREIRAEVERG</sequence>
<keyword evidence="1" id="KW-0812">Transmembrane</keyword>
<proteinExistence type="predicted"/>
<feature type="transmembrane region" description="Helical" evidence="1">
    <location>
        <begin position="6"/>
        <end position="28"/>
    </location>
</feature>
<gene>
    <name evidence="2" type="ORF">GCM10025867_39770</name>
</gene>
<evidence type="ECO:0000256" key="1">
    <source>
        <dbReference type="SAM" id="Phobius"/>
    </source>
</evidence>
<protein>
    <submittedName>
        <fullName evidence="2">Uncharacterized protein</fullName>
    </submittedName>
</protein>
<keyword evidence="3" id="KW-1185">Reference proteome</keyword>
<keyword evidence="1" id="KW-0472">Membrane</keyword>